<dbReference type="SUPFAM" id="SSF53822">
    <property type="entry name" value="Periplasmic binding protein-like I"/>
    <property type="match status" value="1"/>
</dbReference>
<dbReference type="EMBL" id="AP021879">
    <property type="protein sequence ID" value="BBO91657.1"/>
    <property type="molecule type" value="Genomic_DNA"/>
</dbReference>
<evidence type="ECO:0000313" key="4">
    <source>
        <dbReference type="EMBL" id="BBO91657.1"/>
    </source>
</evidence>
<dbReference type="InterPro" id="IPR051010">
    <property type="entry name" value="BCAA_transport"/>
</dbReference>
<sequence length="378" mass="41037">MKRWVIPFTPIQWVGIVAIVFSFCLVGCKADEPIRLGFMAGITGRSADIGMAARDAVLLAVEQCNAQGGLHGRQVTLIIKDNQQNVETAVEAVQALIDARIAAMIGPMSSAVAVAIVPYLNQSRVVAVGGTVTTQDLSGLDDYFMRVAVTTHEQASLIAQYLIRSDDVRRVAVAYDGGNRSFSKDWMENFKSPFTAGGGKILTAVEFKAGDRHSFSQITHGLLAVDPDGILIIANPMDSALLCQQIRKLNSSVKITLTNWAATQRLIELGGKAVEGVMVSIVFDWDSPDPAYQRFQKIYVDRYNRDPGFPGYYAYNAAQVVLTALKAQKPGQSLKDTILSIAEFGGLQGKISLDSYGDVKSSAASIRIIRNQQFVVLE</sequence>
<accession>A0A5K8AG92</accession>
<evidence type="ECO:0000259" key="3">
    <source>
        <dbReference type="Pfam" id="PF13458"/>
    </source>
</evidence>
<keyword evidence="5" id="KW-1185">Reference proteome</keyword>
<name>A0A5K8AG92_9BACT</name>
<proteinExistence type="inferred from homology"/>
<keyword evidence="2" id="KW-0732">Signal</keyword>
<evidence type="ECO:0000256" key="2">
    <source>
        <dbReference type="ARBA" id="ARBA00022729"/>
    </source>
</evidence>
<evidence type="ECO:0000313" key="5">
    <source>
        <dbReference type="Proteomes" id="UP000422108"/>
    </source>
</evidence>
<feature type="domain" description="Leucine-binding protein" evidence="3">
    <location>
        <begin position="33"/>
        <end position="332"/>
    </location>
</feature>
<dbReference type="AlphaFoldDB" id="A0A5K8AG92"/>
<dbReference type="PANTHER" id="PTHR30483">
    <property type="entry name" value="LEUCINE-SPECIFIC-BINDING PROTEIN"/>
    <property type="match status" value="1"/>
</dbReference>
<dbReference type="CDD" id="cd19983">
    <property type="entry name" value="PBP1_ABC_HAAT-like"/>
    <property type="match status" value="1"/>
</dbReference>
<dbReference type="PANTHER" id="PTHR30483:SF6">
    <property type="entry name" value="PERIPLASMIC BINDING PROTEIN OF ABC TRANSPORTER FOR NATURAL AMINO ACIDS"/>
    <property type="match status" value="1"/>
</dbReference>
<reference evidence="4 5" key="1">
    <citation type="submission" date="2019-11" db="EMBL/GenBank/DDBJ databases">
        <title>Comparative genomics of hydrocarbon-degrading Desulfosarcina strains.</title>
        <authorList>
            <person name="Watanabe M."/>
            <person name="Kojima H."/>
            <person name="Fukui M."/>
        </authorList>
    </citation>
    <scope>NUCLEOTIDE SEQUENCE [LARGE SCALE GENOMIC DNA]</scope>
    <source>
        <strain evidence="5">oXyS1</strain>
    </source>
</reference>
<comment type="similarity">
    <text evidence="1">Belongs to the leucine-binding protein family.</text>
</comment>
<dbReference type="Gene3D" id="3.40.50.2300">
    <property type="match status" value="2"/>
</dbReference>
<gene>
    <name evidence="4" type="ORF">DSCOOX_48370</name>
</gene>
<organism evidence="4 5">
    <name type="scientific">Desulfosarcina ovata subsp. ovata</name>
    <dbReference type="NCBI Taxonomy" id="2752305"/>
    <lineage>
        <taxon>Bacteria</taxon>
        <taxon>Pseudomonadati</taxon>
        <taxon>Thermodesulfobacteriota</taxon>
        <taxon>Desulfobacteria</taxon>
        <taxon>Desulfobacterales</taxon>
        <taxon>Desulfosarcinaceae</taxon>
        <taxon>Desulfosarcina</taxon>
    </lineage>
</organism>
<evidence type="ECO:0000256" key="1">
    <source>
        <dbReference type="ARBA" id="ARBA00010062"/>
    </source>
</evidence>
<dbReference type="Pfam" id="PF13458">
    <property type="entry name" value="Peripla_BP_6"/>
    <property type="match status" value="1"/>
</dbReference>
<dbReference type="Proteomes" id="UP000422108">
    <property type="component" value="Chromosome"/>
</dbReference>
<dbReference type="InterPro" id="IPR028081">
    <property type="entry name" value="Leu-bd"/>
</dbReference>
<protein>
    <submittedName>
        <fullName evidence="4">ABC transporter substrate-binding protein</fullName>
    </submittedName>
</protein>
<dbReference type="InterPro" id="IPR028082">
    <property type="entry name" value="Peripla_BP_I"/>
</dbReference>
<dbReference type="RefSeq" id="WP_155312538.1">
    <property type="nucleotide sequence ID" value="NZ_AP021879.1"/>
</dbReference>